<proteinExistence type="predicted"/>
<organism evidence="1 2">
    <name type="scientific">Caerostris extrusa</name>
    <name type="common">Bark spider</name>
    <name type="synonym">Caerostris bankana</name>
    <dbReference type="NCBI Taxonomy" id="172846"/>
    <lineage>
        <taxon>Eukaryota</taxon>
        <taxon>Metazoa</taxon>
        <taxon>Ecdysozoa</taxon>
        <taxon>Arthropoda</taxon>
        <taxon>Chelicerata</taxon>
        <taxon>Arachnida</taxon>
        <taxon>Araneae</taxon>
        <taxon>Araneomorphae</taxon>
        <taxon>Entelegynae</taxon>
        <taxon>Araneoidea</taxon>
        <taxon>Araneidae</taxon>
        <taxon>Caerostris</taxon>
    </lineage>
</organism>
<accession>A0AAV4R493</accession>
<dbReference type="AlphaFoldDB" id="A0AAV4R493"/>
<gene>
    <name evidence="1" type="ORF">CEXT_815041</name>
</gene>
<protein>
    <submittedName>
        <fullName evidence="1">Uncharacterized protein</fullName>
    </submittedName>
</protein>
<comment type="caution">
    <text evidence="1">The sequence shown here is derived from an EMBL/GenBank/DDBJ whole genome shotgun (WGS) entry which is preliminary data.</text>
</comment>
<reference evidence="1 2" key="1">
    <citation type="submission" date="2021-06" db="EMBL/GenBank/DDBJ databases">
        <title>Caerostris extrusa draft genome.</title>
        <authorList>
            <person name="Kono N."/>
            <person name="Arakawa K."/>
        </authorList>
    </citation>
    <scope>NUCLEOTIDE SEQUENCE [LARGE SCALE GENOMIC DNA]</scope>
</reference>
<dbReference type="EMBL" id="BPLR01007355">
    <property type="protein sequence ID" value="GIY16267.1"/>
    <property type="molecule type" value="Genomic_DNA"/>
</dbReference>
<dbReference type="Proteomes" id="UP001054945">
    <property type="component" value="Unassembled WGS sequence"/>
</dbReference>
<sequence length="130" mass="15163">MDTLSAAIYLAEVEGLLRPNGRFLSVFSSIIHKCPATVKREKRLKWTRVSGAFGAAYWLDWRHFTEFINLFRFSNDLINDDDENIVFDIDWRSQTKSSISGIRMFEKRITIRGRNAAEELCRRNTVALME</sequence>
<evidence type="ECO:0000313" key="2">
    <source>
        <dbReference type="Proteomes" id="UP001054945"/>
    </source>
</evidence>
<evidence type="ECO:0000313" key="1">
    <source>
        <dbReference type="EMBL" id="GIY16267.1"/>
    </source>
</evidence>
<keyword evidence="2" id="KW-1185">Reference proteome</keyword>
<name>A0AAV4R493_CAEEX</name>